<keyword evidence="1" id="KW-1133">Transmembrane helix</keyword>
<protein>
    <submittedName>
        <fullName evidence="2">Uncharacterized protein</fullName>
    </submittedName>
</protein>
<dbReference type="EMBL" id="ATBP01001952">
    <property type="protein sequence ID" value="ETR66488.1"/>
    <property type="molecule type" value="Genomic_DNA"/>
</dbReference>
<reference evidence="3" key="1">
    <citation type="submission" date="2012-11" db="EMBL/GenBank/DDBJ databases">
        <authorList>
            <person name="Lucero-Rivera Y.E."/>
            <person name="Tovar-Ramirez D."/>
        </authorList>
    </citation>
    <scope>NUCLEOTIDE SEQUENCE [LARGE SCALE GENOMIC DNA]</scope>
    <source>
        <strain evidence="3">Araruama</strain>
    </source>
</reference>
<dbReference type="Pfam" id="PF24838">
    <property type="entry name" value="8xMP"/>
    <property type="match status" value="1"/>
</dbReference>
<gene>
    <name evidence="2" type="ORF">OMM_12738</name>
</gene>
<feature type="transmembrane region" description="Helical" evidence="1">
    <location>
        <begin position="65"/>
        <end position="85"/>
    </location>
</feature>
<accession>A0A1V1NVA4</accession>
<name>A0A1V1NVA4_9BACT</name>
<dbReference type="Proteomes" id="UP000189670">
    <property type="component" value="Unassembled WGS sequence"/>
</dbReference>
<keyword evidence="1" id="KW-0472">Membrane</keyword>
<dbReference type="AlphaFoldDB" id="A0A1V1NVA4"/>
<evidence type="ECO:0000256" key="1">
    <source>
        <dbReference type="SAM" id="Phobius"/>
    </source>
</evidence>
<evidence type="ECO:0000313" key="3">
    <source>
        <dbReference type="Proteomes" id="UP000189670"/>
    </source>
</evidence>
<evidence type="ECO:0000313" key="2">
    <source>
        <dbReference type="EMBL" id="ETR66488.1"/>
    </source>
</evidence>
<dbReference type="InterPro" id="IPR056918">
    <property type="entry name" value="8xMP"/>
</dbReference>
<keyword evidence="1" id="KW-0812">Transmembrane</keyword>
<proteinExistence type="predicted"/>
<comment type="caution">
    <text evidence="2">The sequence shown here is derived from an EMBL/GenBank/DDBJ whole genome shotgun (WGS) entry which is preliminary data.</text>
</comment>
<sequence>MGIVLNYVWYINIKSYRQLNSGKFEIIQQMEKQLPFQCYSDEWKLLGKGKDSEKYRQLTKIESDVPKILVIPYVLLFMYSVTMFFV</sequence>
<organism evidence="2 3">
    <name type="scientific">Candidatus Magnetoglobus multicellularis str. Araruama</name>
    <dbReference type="NCBI Taxonomy" id="890399"/>
    <lineage>
        <taxon>Bacteria</taxon>
        <taxon>Pseudomonadati</taxon>
        <taxon>Thermodesulfobacteriota</taxon>
        <taxon>Desulfobacteria</taxon>
        <taxon>Desulfobacterales</taxon>
        <taxon>Desulfobacteraceae</taxon>
        <taxon>Candidatus Magnetoglobus</taxon>
    </lineage>
</organism>